<dbReference type="SMART" id="SM00382">
    <property type="entry name" value="AAA"/>
    <property type="match status" value="1"/>
</dbReference>
<gene>
    <name evidence="5" type="ORF">GCM10007116_18140</name>
    <name evidence="4" type="ORF">HS1genome_1569</name>
</gene>
<keyword evidence="6" id="KW-1185">Reference proteome</keyword>
<reference evidence="5" key="4">
    <citation type="submission" date="2020-09" db="EMBL/GenBank/DDBJ databases">
        <authorList>
            <person name="Sun Q."/>
            <person name="Ohkuma M."/>
        </authorList>
    </citation>
    <scope>NUCLEOTIDE SEQUENCE</scope>
    <source>
        <strain evidence="5">JCM 31740</strain>
    </source>
</reference>
<name>A0A348B4S8_9CREN</name>
<reference evidence="4" key="3">
    <citation type="journal article" date="2019" name="BMC Res. Notes">
        <title>Complete genome sequence of the Sulfodiicoccus acidiphilus strain HS-1T, the first crenarchaeon that lacks polB3, isolated from an acidic hot spring in Ohwaku-dani, Hakone, Japan.</title>
        <authorList>
            <person name="Sakai H.D."/>
            <person name="Kurosawa N."/>
        </authorList>
    </citation>
    <scope>NUCLEOTIDE SEQUENCE</scope>
    <source>
        <strain evidence="4">HS-1</strain>
    </source>
</reference>
<proteinExistence type="predicted"/>
<dbReference type="SUPFAM" id="SSF52540">
    <property type="entry name" value="P-loop containing nucleoside triphosphate hydrolases"/>
    <property type="match status" value="1"/>
</dbReference>
<accession>A0A348B4S8</accession>
<evidence type="ECO:0000313" key="5">
    <source>
        <dbReference type="EMBL" id="GGU01339.1"/>
    </source>
</evidence>
<dbReference type="InterPro" id="IPR003439">
    <property type="entry name" value="ABC_transporter-like_ATP-bd"/>
</dbReference>
<dbReference type="PANTHER" id="PTHR43850">
    <property type="entry name" value="ABC TRANSPORTER ATP-BINDING PROTEIN MA_4021-RELATED"/>
    <property type="match status" value="1"/>
</dbReference>
<dbReference type="GO" id="GO:0016887">
    <property type="term" value="F:ATP hydrolysis activity"/>
    <property type="evidence" value="ECO:0007669"/>
    <property type="project" value="InterPro"/>
</dbReference>
<evidence type="ECO:0000256" key="1">
    <source>
        <dbReference type="ARBA" id="ARBA00022741"/>
    </source>
</evidence>
<protein>
    <submittedName>
        <fullName evidence="4">Mn2+/Zn2+ABC transporter ATP-binding protein</fullName>
    </submittedName>
</protein>
<dbReference type="KEGG" id="sacd:HS1genome_1569"/>
<keyword evidence="2 4" id="KW-0067">ATP-binding</keyword>
<evidence type="ECO:0000259" key="3">
    <source>
        <dbReference type="PROSITE" id="PS50893"/>
    </source>
</evidence>
<dbReference type="PANTHER" id="PTHR43850:SF2">
    <property type="entry name" value="ABC TRANSPORTER ATP-BINDING PROTEIN MA_4021-RELATED"/>
    <property type="match status" value="1"/>
</dbReference>
<feature type="domain" description="ABC transporter" evidence="3">
    <location>
        <begin position="2"/>
        <end position="219"/>
    </location>
</feature>
<dbReference type="Proteomes" id="UP000276741">
    <property type="component" value="Chromosome"/>
</dbReference>
<dbReference type="Pfam" id="PF00005">
    <property type="entry name" value="ABC_tran"/>
    <property type="match status" value="1"/>
</dbReference>
<dbReference type="InterPro" id="IPR027417">
    <property type="entry name" value="P-loop_NTPase"/>
</dbReference>
<evidence type="ECO:0000256" key="2">
    <source>
        <dbReference type="ARBA" id="ARBA00022840"/>
    </source>
</evidence>
<dbReference type="AlphaFoldDB" id="A0A348B4S8"/>
<dbReference type="GeneID" id="38667071"/>
<organism evidence="4 6">
    <name type="scientific">Sulfodiicoccus acidiphilus</name>
    <dbReference type="NCBI Taxonomy" id="1670455"/>
    <lineage>
        <taxon>Archaea</taxon>
        <taxon>Thermoproteota</taxon>
        <taxon>Thermoprotei</taxon>
        <taxon>Sulfolobales</taxon>
        <taxon>Sulfolobaceae</taxon>
        <taxon>Sulfodiicoccus</taxon>
    </lineage>
</organism>
<evidence type="ECO:0000313" key="4">
    <source>
        <dbReference type="EMBL" id="BBD73180.1"/>
    </source>
</evidence>
<reference evidence="6" key="2">
    <citation type="submission" date="2018-04" db="EMBL/GenBank/DDBJ databases">
        <title>Complete genome sequence of Sulfodiicoccus acidiphilus strain HS-1.</title>
        <authorList>
            <person name="Sakai H.D."/>
            <person name="Kurosawa N."/>
        </authorList>
    </citation>
    <scope>NUCLEOTIDE SEQUENCE [LARGE SCALE GENOMIC DNA]</scope>
    <source>
        <strain evidence="6">HS-1</strain>
    </source>
</reference>
<dbReference type="Proteomes" id="UP000616143">
    <property type="component" value="Unassembled WGS sequence"/>
</dbReference>
<dbReference type="RefSeq" id="WP_126450315.1">
    <property type="nucleotide sequence ID" value="NZ_AP018553.1"/>
</dbReference>
<dbReference type="InterPro" id="IPR003593">
    <property type="entry name" value="AAA+_ATPase"/>
</dbReference>
<dbReference type="PROSITE" id="PS50893">
    <property type="entry name" value="ABC_TRANSPORTER_2"/>
    <property type="match status" value="1"/>
</dbReference>
<reference evidence="5" key="1">
    <citation type="journal article" date="2014" name="Int. J. Syst. Evol. Microbiol.">
        <title>Complete genome sequence of Corynebacterium casei LMG S-19264T (=DSM 44701T), isolated from a smear-ripened cheese.</title>
        <authorList>
            <consortium name="US DOE Joint Genome Institute (JGI-PGF)"/>
            <person name="Walter F."/>
            <person name="Albersmeier A."/>
            <person name="Kalinowski J."/>
            <person name="Ruckert C."/>
        </authorList>
    </citation>
    <scope>NUCLEOTIDE SEQUENCE</scope>
    <source>
        <strain evidence="5">JCM 31740</strain>
    </source>
</reference>
<dbReference type="Gene3D" id="3.40.50.300">
    <property type="entry name" value="P-loop containing nucleotide triphosphate hydrolases"/>
    <property type="match status" value="1"/>
</dbReference>
<sequence length="254" mass="27918">MIQLRDFSVRLGSRDVIERCTADVDRKVLLLGPNGSGKTSLLRALAGVLPYEGSARVEGVEVAKARNMNALATNLPEVFTLGVRLRDVLYLFGEIKDLNEELAVKMLRNVGIKDLSKRVYELSSGQGALFRTAVALATNPRTILLDEPFENVDAARRSVVVNWIEEYGESGLVVTHELDVATNFKELDAYMLFEGRLHGPINVGELLSSVVVEGSRNGALLEVEIGGKRFSFVKDQQGSKLGDLVVLDRIYSLL</sequence>
<evidence type="ECO:0000313" key="6">
    <source>
        <dbReference type="Proteomes" id="UP000276741"/>
    </source>
</evidence>
<dbReference type="EMBL" id="AP018553">
    <property type="protein sequence ID" value="BBD73180.1"/>
    <property type="molecule type" value="Genomic_DNA"/>
</dbReference>
<dbReference type="OrthoDB" id="18209at2157"/>
<dbReference type="EMBL" id="BMQS01000019">
    <property type="protein sequence ID" value="GGU01339.1"/>
    <property type="molecule type" value="Genomic_DNA"/>
</dbReference>
<dbReference type="GO" id="GO:0005524">
    <property type="term" value="F:ATP binding"/>
    <property type="evidence" value="ECO:0007669"/>
    <property type="project" value="UniProtKB-KW"/>
</dbReference>
<keyword evidence="1" id="KW-0547">Nucleotide-binding</keyword>